<dbReference type="PROSITE" id="PS01351">
    <property type="entry name" value="MAPK"/>
    <property type="match status" value="1"/>
</dbReference>
<evidence type="ECO:0000256" key="3">
    <source>
        <dbReference type="ARBA" id="ARBA00022741"/>
    </source>
</evidence>
<dbReference type="SUPFAM" id="SSF56112">
    <property type="entry name" value="Protein kinase-like (PK-like)"/>
    <property type="match status" value="1"/>
</dbReference>
<dbReference type="InterPro" id="IPR011009">
    <property type="entry name" value="Kinase-like_dom_sf"/>
</dbReference>
<dbReference type="GO" id="GO:0004707">
    <property type="term" value="F:MAP kinase activity"/>
    <property type="evidence" value="ECO:0007669"/>
    <property type="project" value="UniProtKB-EC"/>
</dbReference>
<comment type="activity regulation">
    <text evidence="8">Activated by threonine and tyrosine phosphorylation.</text>
</comment>
<dbReference type="Pfam" id="PF00069">
    <property type="entry name" value="Pkinase"/>
    <property type="match status" value="1"/>
</dbReference>
<keyword evidence="1 7" id="KW-0723">Serine/threonine-protein kinase</keyword>
<keyword evidence="3 6" id="KW-0547">Nucleotide-binding</keyword>
<comment type="cofactor">
    <cofactor evidence="8">
        <name>Mg(2+)</name>
        <dbReference type="ChEBI" id="CHEBI:18420"/>
    </cofactor>
</comment>
<dbReference type="PROSITE" id="PS50011">
    <property type="entry name" value="PROTEIN_KINASE_DOM"/>
    <property type="match status" value="1"/>
</dbReference>
<dbReference type="PANTHER" id="PTHR24055">
    <property type="entry name" value="MITOGEN-ACTIVATED PROTEIN KINASE"/>
    <property type="match status" value="1"/>
</dbReference>
<evidence type="ECO:0000256" key="4">
    <source>
        <dbReference type="ARBA" id="ARBA00022777"/>
    </source>
</evidence>
<dbReference type="InterPro" id="IPR003527">
    <property type="entry name" value="MAP_kinase_CS"/>
</dbReference>
<evidence type="ECO:0000256" key="7">
    <source>
        <dbReference type="RuleBase" id="RU000304"/>
    </source>
</evidence>
<dbReference type="Proteomes" id="UP001295684">
    <property type="component" value="Unassembled WGS sequence"/>
</dbReference>
<feature type="region of interest" description="Disordered" evidence="9">
    <location>
        <begin position="1"/>
        <end position="47"/>
    </location>
</feature>
<protein>
    <recommendedName>
        <fullName evidence="8">Mitogen-activated protein kinase</fullName>
        <ecNumber evidence="8">2.7.11.24</ecNumber>
    </recommendedName>
</protein>
<dbReference type="SMART" id="SM00220">
    <property type="entry name" value="S_TKc"/>
    <property type="match status" value="1"/>
</dbReference>
<evidence type="ECO:0000256" key="9">
    <source>
        <dbReference type="SAM" id="MobiDB-lite"/>
    </source>
</evidence>
<evidence type="ECO:0000256" key="8">
    <source>
        <dbReference type="RuleBase" id="RU361165"/>
    </source>
</evidence>
<evidence type="ECO:0000256" key="5">
    <source>
        <dbReference type="ARBA" id="ARBA00022840"/>
    </source>
</evidence>
<dbReference type="EMBL" id="CAMPGE010009930">
    <property type="protein sequence ID" value="CAI2368789.1"/>
    <property type="molecule type" value="Genomic_DNA"/>
</dbReference>
<dbReference type="InterPro" id="IPR050117">
    <property type="entry name" value="MAPK"/>
</dbReference>
<dbReference type="EC" id="2.7.11.24" evidence="8"/>
<keyword evidence="4 8" id="KW-0418">Kinase</keyword>
<dbReference type="InterPro" id="IPR008271">
    <property type="entry name" value="Ser/Thr_kinase_AS"/>
</dbReference>
<feature type="domain" description="Protein kinase" evidence="10">
    <location>
        <begin position="96"/>
        <end position="386"/>
    </location>
</feature>
<dbReference type="GO" id="GO:0005524">
    <property type="term" value="F:ATP binding"/>
    <property type="evidence" value="ECO:0007669"/>
    <property type="project" value="UniProtKB-UniRule"/>
</dbReference>
<keyword evidence="5 6" id="KW-0067">ATP-binding</keyword>
<organism evidence="11 12">
    <name type="scientific">Euplotes crassus</name>
    <dbReference type="NCBI Taxonomy" id="5936"/>
    <lineage>
        <taxon>Eukaryota</taxon>
        <taxon>Sar</taxon>
        <taxon>Alveolata</taxon>
        <taxon>Ciliophora</taxon>
        <taxon>Intramacronucleata</taxon>
        <taxon>Spirotrichea</taxon>
        <taxon>Hypotrichia</taxon>
        <taxon>Euplotida</taxon>
        <taxon>Euplotidae</taxon>
        <taxon>Moneuplotes</taxon>
    </lineage>
</organism>
<dbReference type="PROSITE" id="PS00107">
    <property type="entry name" value="PROTEIN_KINASE_ATP"/>
    <property type="match status" value="1"/>
</dbReference>
<dbReference type="InterPro" id="IPR000719">
    <property type="entry name" value="Prot_kinase_dom"/>
</dbReference>
<feature type="compositionally biased region" description="Basic and acidic residues" evidence="9">
    <location>
        <begin position="10"/>
        <end position="21"/>
    </location>
</feature>
<name>A0AAD1UHB8_EUPCR</name>
<dbReference type="FunFam" id="3.30.200.20:FF:000046">
    <property type="entry name" value="Mitogen-activated protein kinase"/>
    <property type="match status" value="1"/>
</dbReference>
<proteinExistence type="inferred from homology"/>
<dbReference type="PROSITE" id="PS00108">
    <property type="entry name" value="PROTEIN_KINASE_ST"/>
    <property type="match status" value="1"/>
</dbReference>
<keyword evidence="2 8" id="KW-0808">Transferase</keyword>
<reference evidence="11" key="1">
    <citation type="submission" date="2023-07" db="EMBL/GenBank/DDBJ databases">
        <authorList>
            <consortium name="AG Swart"/>
            <person name="Singh M."/>
            <person name="Singh A."/>
            <person name="Seah K."/>
            <person name="Emmerich C."/>
        </authorList>
    </citation>
    <scope>NUCLEOTIDE SEQUENCE</scope>
    <source>
        <strain evidence="11">DP1</strain>
    </source>
</reference>
<dbReference type="Gene3D" id="3.30.200.20">
    <property type="entry name" value="Phosphorylase Kinase, domain 1"/>
    <property type="match status" value="1"/>
</dbReference>
<dbReference type="Gene3D" id="1.10.510.10">
    <property type="entry name" value="Transferase(Phosphotransferase) domain 1"/>
    <property type="match status" value="1"/>
</dbReference>
<evidence type="ECO:0000313" key="12">
    <source>
        <dbReference type="Proteomes" id="UP001295684"/>
    </source>
</evidence>
<comment type="caution">
    <text evidence="11">The sequence shown here is derived from an EMBL/GenBank/DDBJ whole genome shotgun (WGS) entry which is preliminary data.</text>
</comment>
<feature type="binding site" evidence="6">
    <location>
        <position position="126"/>
    </location>
    <ligand>
        <name>ATP</name>
        <dbReference type="ChEBI" id="CHEBI:30616"/>
    </ligand>
</feature>
<dbReference type="AlphaFoldDB" id="A0AAD1UHB8"/>
<keyword evidence="8" id="KW-0460">Magnesium</keyword>
<accession>A0AAD1UHB8</accession>
<evidence type="ECO:0000256" key="1">
    <source>
        <dbReference type="ARBA" id="ARBA00022527"/>
    </source>
</evidence>
<dbReference type="FunFam" id="1.10.510.10:FF:000439">
    <property type="entry name" value="Mitogen-activated protein kinase"/>
    <property type="match status" value="1"/>
</dbReference>
<sequence length="453" mass="52041">METNSGAKTHTNEESSIKAEPHFVSVDSIEEAKPTTSKFDTKSVKSDDADMRFPRTPSFSDRCKSYVFSDKDELSNTTYLHSYLVKGKMFIVPKRYKITQTLGQGSYGIVCKALNTETREQVAIKKILNPFKFPESILRILREVRLLKFLNHENIIQIRDLSPAVSMKSIESIYVTTDYMPSDLMQIIHSSNPLAEEQIVFILFQILSALKYLHSANILHRDLKPSNILINEDCEVKLCDFGLARAIDESEKNNTDLTIYVTTRIYRAPELLFLIGNYTQAIDVWSVGCIFAEMLIRRPLFACPDHMKIAQKIYDLVGSIEEIKGSDFESRMSYFQSFEKKKDPNQSFDNIFGAFSDTAKDLLSKMLVLDPSKRITIDDALNHPYFEDYKEEIEELENCEKNSDSTKLKQEIVREIFSFSKNIDEVTYKATTAEYKALKKASKVHHFISFAKK</sequence>
<evidence type="ECO:0000256" key="2">
    <source>
        <dbReference type="ARBA" id="ARBA00022679"/>
    </source>
</evidence>
<comment type="catalytic activity">
    <reaction evidence="8">
        <text>L-threonyl-[protein] + ATP = O-phospho-L-threonyl-[protein] + ADP + H(+)</text>
        <dbReference type="Rhea" id="RHEA:46608"/>
        <dbReference type="Rhea" id="RHEA-COMP:11060"/>
        <dbReference type="Rhea" id="RHEA-COMP:11605"/>
        <dbReference type="ChEBI" id="CHEBI:15378"/>
        <dbReference type="ChEBI" id="CHEBI:30013"/>
        <dbReference type="ChEBI" id="CHEBI:30616"/>
        <dbReference type="ChEBI" id="CHEBI:61977"/>
        <dbReference type="ChEBI" id="CHEBI:456216"/>
        <dbReference type="EC" id="2.7.11.24"/>
    </reaction>
</comment>
<dbReference type="InterPro" id="IPR017441">
    <property type="entry name" value="Protein_kinase_ATP_BS"/>
</dbReference>
<keyword evidence="12" id="KW-1185">Reference proteome</keyword>
<evidence type="ECO:0000313" key="11">
    <source>
        <dbReference type="EMBL" id="CAI2368789.1"/>
    </source>
</evidence>
<comment type="similarity">
    <text evidence="8">Belongs to the protein kinase superfamily. Ser/Thr protein kinase family. MAP kinase subfamily.</text>
</comment>
<evidence type="ECO:0000256" key="6">
    <source>
        <dbReference type="PROSITE-ProRule" id="PRU10141"/>
    </source>
</evidence>
<evidence type="ECO:0000259" key="10">
    <source>
        <dbReference type="PROSITE" id="PS50011"/>
    </source>
</evidence>
<gene>
    <name evidence="11" type="ORF">ECRASSUSDP1_LOCUS10085</name>
</gene>
<dbReference type="CDD" id="cd07834">
    <property type="entry name" value="STKc_MAPK"/>
    <property type="match status" value="1"/>
</dbReference>